<evidence type="ECO:0000313" key="3">
    <source>
        <dbReference type="EMBL" id="SDZ75445.1"/>
    </source>
</evidence>
<dbReference type="InterPro" id="IPR036249">
    <property type="entry name" value="Thioredoxin-like_sf"/>
</dbReference>
<evidence type="ECO:0000256" key="2">
    <source>
        <dbReference type="HAMAP-Rule" id="MF_02245"/>
    </source>
</evidence>
<dbReference type="PANTHER" id="PTHR13887:SF47">
    <property type="entry name" value="CLPXP ADAPTER PROTEIN SPXH"/>
    <property type="match status" value="1"/>
</dbReference>
<dbReference type="Gene3D" id="3.40.30.10">
    <property type="entry name" value="Glutaredoxin"/>
    <property type="match status" value="1"/>
</dbReference>
<dbReference type="SUPFAM" id="SSF52833">
    <property type="entry name" value="Thioredoxin-like"/>
    <property type="match status" value="1"/>
</dbReference>
<keyword evidence="1 2" id="KW-0963">Cytoplasm</keyword>
<organism evidence="3 4">
    <name type="scientific">Thalassobacillus cyri</name>
    <dbReference type="NCBI Taxonomy" id="571932"/>
    <lineage>
        <taxon>Bacteria</taxon>
        <taxon>Bacillati</taxon>
        <taxon>Bacillota</taxon>
        <taxon>Bacilli</taxon>
        <taxon>Bacillales</taxon>
        <taxon>Bacillaceae</taxon>
        <taxon>Thalassobacillus</taxon>
    </lineage>
</organism>
<gene>
    <name evidence="2" type="primary">spxH</name>
    <name evidence="3" type="ORF">SAMN05421743_10171</name>
</gene>
<dbReference type="InterPro" id="IPR046404">
    <property type="entry name" value="Adapter_SpxH"/>
</dbReference>
<dbReference type="GO" id="GO:0016853">
    <property type="term" value="F:isomerase activity"/>
    <property type="evidence" value="ECO:0007669"/>
    <property type="project" value="UniProtKB-KW"/>
</dbReference>
<reference evidence="3 4" key="1">
    <citation type="submission" date="2016-10" db="EMBL/GenBank/DDBJ databases">
        <authorList>
            <person name="de Groot N.N."/>
        </authorList>
    </citation>
    <scope>NUCLEOTIDE SEQUENCE [LARGE SCALE GENOMIC DNA]</scope>
    <source>
        <strain evidence="3 4">CCM7597</strain>
    </source>
</reference>
<name>A0A1H3VKZ3_9BACI</name>
<comment type="function">
    <text evidence="2">Adapter protein required for efficient degradation of Spx by ClpXP under non-stress conditions. Interaction with Spx stabilizes Spx and exposes the C-terminus of Spx for recognition and proteolysis by ClpXP.</text>
</comment>
<accession>A0A1H3VKZ3</accession>
<dbReference type="Pfam" id="PF13743">
    <property type="entry name" value="Thioredoxin_5"/>
    <property type="match status" value="1"/>
</dbReference>
<dbReference type="CDD" id="cd03025">
    <property type="entry name" value="DsbA_FrnE_like"/>
    <property type="match status" value="1"/>
</dbReference>
<dbReference type="EMBL" id="FNQR01000001">
    <property type="protein sequence ID" value="SDZ75445.1"/>
    <property type="molecule type" value="Genomic_DNA"/>
</dbReference>
<evidence type="ECO:0000256" key="1">
    <source>
        <dbReference type="ARBA" id="ARBA00022490"/>
    </source>
</evidence>
<dbReference type="RefSeq" id="WP_093040985.1">
    <property type="nucleotide sequence ID" value="NZ_FNQR01000001.1"/>
</dbReference>
<dbReference type="STRING" id="571932.SAMN05421743_10171"/>
<comment type="subunit">
    <text evidence="2">Interacts with Spx.</text>
</comment>
<dbReference type="Proteomes" id="UP000198584">
    <property type="component" value="Unassembled WGS sequence"/>
</dbReference>
<dbReference type="OrthoDB" id="9813770at2"/>
<dbReference type="GO" id="GO:0005737">
    <property type="term" value="C:cytoplasm"/>
    <property type="evidence" value="ECO:0007669"/>
    <property type="project" value="UniProtKB-SubCell"/>
</dbReference>
<protein>
    <recommendedName>
        <fullName evidence="2">ClpXP adapter protein SpxH</fullName>
    </recommendedName>
</protein>
<comment type="similarity">
    <text evidence="2">Belongs to the SpxH family.</text>
</comment>
<comment type="subcellular location">
    <subcellularLocation>
        <location evidence="2">Cytoplasm</location>
    </subcellularLocation>
</comment>
<dbReference type="HAMAP" id="MF_02245">
    <property type="entry name" value="Adapter_SpxH"/>
    <property type="match status" value="1"/>
</dbReference>
<proteinExistence type="inferred from homology"/>
<dbReference type="AlphaFoldDB" id="A0A1H3VKZ3"/>
<sequence length="299" mass="34697">MSWKATGASQEQSSAQFGFFDLLKRPLELYLFVDPLCPECWSIEPIIKKLTIEYGRFFTIKPIISGKMTSLHKKNVEKPYHLKKEWDKTANRTGMCCDGDIWLENPVSSPLITSLAIKAAELQGKKSGMRFLRKVQEYVFLDKKNISDEEVLVECAEKSNLDVDEFRKDLYSDTARRALQCDFKLTREMDVESIPALVLFNQSEEEAGLKISGSYPYEIYVNVLKEMLQKDPKPARKPTLEAFMQHYKFVATKEIAVVYDWTEQQAKREMKKLVLKQIVKEVPVKHGVFWKYQPTEQQS</sequence>
<keyword evidence="3" id="KW-0413">Isomerase</keyword>
<dbReference type="PANTHER" id="PTHR13887">
    <property type="entry name" value="GLUTATHIONE S-TRANSFERASE KAPPA"/>
    <property type="match status" value="1"/>
</dbReference>
<keyword evidence="4" id="KW-1185">Reference proteome</keyword>
<evidence type="ECO:0000313" key="4">
    <source>
        <dbReference type="Proteomes" id="UP000198584"/>
    </source>
</evidence>
<dbReference type="Gene3D" id="1.10.472.60">
    <property type="entry name" value="putative protein disulfide isomerase domain"/>
    <property type="match status" value="1"/>
</dbReference>